<proteinExistence type="predicted"/>
<dbReference type="AlphaFoldDB" id="A0AAV7FRE6"/>
<protein>
    <submittedName>
        <fullName evidence="1">Uncharacterized protein</fullName>
    </submittedName>
</protein>
<sequence>MREVQMLSYAFIAAIIACLGSRMSIQLAVALPLGGSLGLLTPTSEYAQKGAKLMN</sequence>
<dbReference type="Proteomes" id="UP000775213">
    <property type="component" value="Unassembled WGS sequence"/>
</dbReference>
<keyword evidence="2" id="KW-1185">Reference proteome</keyword>
<reference evidence="1 2" key="1">
    <citation type="journal article" date="2021" name="Hortic Res">
        <title>Chromosome-scale assembly of the Dendrobium chrysotoxum genome enhances the understanding of orchid evolution.</title>
        <authorList>
            <person name="Zhang Y."/>
            <person name="Zhang G.Q."/>
            <person name="Zhang D."/>
            <person name="Liu X.D."/>
            <person name="Xu X.Y."/>
            <person name="Sun W.H."/>
            <person name="Yu X."/>
            <person name="Zhu X."/>
            <person name="Wang Z.W."/>
            <person name="Zhao X."/>
            <person name="Zhong W.Y."/>
            <person name="Chen H."/>
            <person name="Yin W.L."/>
            <person name="Huang T."/>
            <person name="Niu S.C."/>
            <person name="Liu Z.J."/>
        </authorList>
    </citation>
    <scope>NUCLEOTIDE SEQUENCE [LARGE SCALE GENOMIC DNA]</scope>
    <source>
        <strain evidence="1">Lindl</strain>
    </source>
</reference>
<comment type="caution">
    <text evidence="1">The sequence shown here is derived from an EMBL/GenBank/DDBJ whole genome shotgun (WGS) entry which is preliminary data.</text>
</comment>
<accession>A0AAV7FRE6</accession>
<evidence type="ECO:0000313" key="1">
    <source>
        <dbReference type="EMBL" id="KAH0452129.1"/>
    </source>
</evidence>
<gene>
    <name evidence="1" type="ORF">IEQ34_019428</name>
</gene>
<name>A0AAV7FRE6_DENCH</name>
<evidence type="ECO:0000313" key="2">
    <source>
        <dbReference type="Proteomes" id="UP000775213"/>
    </source>
</evidence>
<dbReference type="EMBL" id="JAGFBR010000017">
    <property type="protein sequence ID" value="KAH0452129.1"/>
    <property type="molecule type" value="Genomic_DNA"/>
</dbReference>
<organism evidence="1 2">
    <name type="scientific">Dendrobium chrysotoxum</name>
    <name type="common">Orchid</name>
    <dbReference type="NCBI Taxonomy" id="161865"/>
    <lineage>
        <taxon>Eukaryota</taxon>
        <taxon>Viridiplantae</taxon>
        <taxon>Streptophyta</taxon>
        <taxon>Embryophyta</taxon>
        <taxon>Tracheophyta</taxon>
        <taxon>Spermatophyta</taxon>
        <taxon>Magnoliopsida</taxon>
        <taxon>Liliopsida</taxon>
        <taxon>Asparagales</taxon>
        <taxon>Orchidaceae</taxon>
        <taxon>Epidendroideae</taxon>
        <taxon>Malaxideae</taxon>
        <taxon>Dendrobiinae</taxon>
        <taxon>Dendrobium</taxon>
    </lineage>
</organism>
<dbReference type="PROSITE" id="PS51257">
    <property type="entry name" value="PROKAR_LIPOPROTEIN"/>
    <property type="match status" value="1"/>
</dbReference>